<gene>
    <name evidence="4" type="ORF">METZ01_LOCUS377569</name>
</gene>
<dbReference type="GO" id="GO:0044780">
    <property type="term" value="P:bacterial-type flagellum assembly"/>
    <property type="evidence" value="ECO:0007669"/>
    <property type="project" value="InterPro"/>
</dbReference>
<dbReference type="PANTHER" id="PTHR39190">
    <property type="entry name" value="FLAGELLAR ASSEMBLY FACTOR FLIW"/>
    <property type="match status" value="1"/>
</dbReference>
<dbReference type="AlphaFoldDB" id="A0A382TSK7"/>
<dbReference type="Gene3D" id="2.30.290.10">
    <property type="entry name" value="BH3618-like"/>
    <property type="match status" value="1"/>
</dbReference>
<keyword evidence="1" id="KW-0963">Cytoplasm</keyword>
<evidence type="ECO:0008006" key="5">
    <source>
        <dbReference type="Google" id="ProtNLM"/>
    </source>
</evidence>
<evidence type="ECO:0000256" key="1">
    <source>
        <dbReference type="ARBA" id="ARBA00022490"/>
    </source>
</evidence>
<keyword evidence="2" id="KW-1005">Bacterial flagellum biogenesis</keyword>
<dbReference type="SUPFAM" id="SSF141457">
    <property type="entry name" value="BH3618-like"/>
    <property type="match status" value="1"/>
</dbReference>
<sequence>MKYETARLGSLEIQDKDILLFPDALYGFDQEKEFALLPLDPKIESPMEWLQSLRTRELAFVVTDPFFFLPEYKMILSDSERAQLEIESTESVKVRVIVTIPKVHTEMTANLVAPLVINQKNGMAKQIVLTSAEYDTKHSLISSDNKEIS</sequence>
<dbReference type="InterPro" id="IPR024046">
    <property type="entry name" value="Flagellar_assmbl_FliW_dom_sf"/>
</dbReference>
<dbReference type="NCBIfam" id="NF009793">
    <property type="entry name" value="PRK13285.1-1"/>
    <property type="match status" value="1"/>
</dbReference>
<dbReference type="InterPro" id="IPR003775">
    <property type="entry name" value="Flagellar_assembly_factor_FliW"/>
</dbReference>
<accession>A0A382TSK7</accession>
<dbReference type="EMBL" id="UINC01138640">
    <property type="protein sequence ID" value="SVD24715.1"/>
    <property type="molecule type" value="Genomic_DNA"/>
</dbReference>
<protein>
    <recommendedName>
        <fullName evidence="5">Flagellar assembly factor FliW</fullName>
    </recommendedName>
</protein>
<dbReference type="GO" id="GO:0006417">
    <property type="term" value="P:regulation of translation"/>
    <property type="evidence" value="ECO:0007669"/>
    <property type="project" value="UniProtKB-KW"/>
</dbReference>
<evidence type="ECO:0000256" key="3">
    <source>
        <dbReference type="ARBA" id="ARBA00022845"/>
    </source>
</evidence>
<reference evidence="4" key="1">
    <citation type="submission" date="2018-05" db="EMBL/GenBank/DDBJ databases">
        <authorList>
            <person name="Lanie J.A."/>
            <person name="Ng W.-L."/>
            <person name="Kazmierczak K.M."/>
            <person name="Andrzejewski T.M."/>
            <person name="Davidsen T.M."/>
            <person name="Wayne K.J."/>
            <person name="Tettelin H."/>
            <person name="Glass J.I."/>
            <person name="Rusch D."/>
            <person name="Podicherti R."/>
            <person name="Tsui H.-C.T."/>
            <person name="Winkler M.E."/>
        </authorList>
    </citation>
    <scope>NUCLEOTIDE SEQUENCE</scope>
</reference>
<dbReference type="PANTHER" id="PTHR39190:SF1">
    <property type="entry name" value="FLAGELLAR ASSEMBLY FACTOR FLIW"/>
    <property type="match status" value="1"/>
</dbReference>
<evidence type="ECO:0000256" key="2">
    <source>
        <dbReference type="ARBA" id="ARBA00022795"/>
    </source>
</evidence>
<name>A0A382TSK7_9ZZZZ</name>
<evidence type="ECO:0000313" key="4">
    <source>
        <dbReference type="EMBL" id="SVD24715.1"/>
    </source>
</evidence>
<keyword evidence="3" id="KW-0810">Translation regulation</keyword>
<proteinExistence type="inferred from homology"/>
<dbReference type="HAMAP" id="MF_01185">
    <property type="entry name" value="FliW"/>
    <property type="match status" value="1"/>
</dbReference>
<dbReference type="Pfam" id="PF02623">
    <property type="entry name" value="FliW"/>
    <property type="match status" value="1"/>
</dbReference>
<organism evidence="4">
    <name type="scientific">marine metagenome</name>
    <dbReference type="NCBI Taxonomy" id="408172"/>
    <lineage>
        <taxon>unclassified sequences</taxon>
        <taxon>metagenomes</taxon>
        <taxon>ecological metagenomes</taxon>
    </lineage>
</organism>